<keyword evidence="3" id="KW-0732">Signal</keyword>
<reference evidence="8" key="1">
    <citation type="journal article" date="2022" name="Phytopathology">
        <title>Complete circularized genome resources of seven strains of Xylella fastidiosa subsp. fastidiosa using hybrid assembly reveals unknown plasmids.</title>
        <authorList>
            <person name="Velasco-Amo M.D.P."/>
            <person name="Arias-Giraldo L.F.F."/>
            <person name="Ecija M.R."/>
            <person name="De La Fuente L."/>
            <person name="Marco-Noales E."/>
            <person name="Moralejo E."/>
            <person name="Navas-Cort J.A."/>
            <person name="Landa B.B."/>
        </authorList>
    </citation>
    <scope>NUCLEOTIDE SEQUENCE</scope>
    <source>
        <strain evidence="8">CFBP8073</strain>
    </source>
</reference>
<evidence type="ECO:0000256" key="5">
    <source>
        <dbReference type="ARBA" id="ARBA00022825"/>
    </source>
</evidence>
<dbReference type="PANTHER" id="PTHR43806:SF11">
    <property type="entry name" value="CEREVISIN-RELATED"/>
    <property type="match status" value="1"/>
</dbReference>
<dbReference type="NCBIfam" id="TIGR02601">
    <property type="entry name" value="autotrns_rpt"/>
    <property type="match status" value="1"/>
</dbReference>
<dbReference type="InterPro" id="IPR000209">
    <property type="entry name" value="Peptidase_S8/S53_dom"/>
</dbReference>
<dbReference type="Pfam" id="PF12951">
    <property type="entry name" value="PATR"/>
    <property type="match status" value="1"/>
</dbReference>
<evidence type="ECO:0000259" key="7">
    <source>
        <dbReference type="PROSITE" id="PS51208"/>
    </source>
</evidence>
<dbReference type="GO" id="GO:0004252">
    <property type="term" value="F:serine-type endopeptidase activity"/>
    <property type="evidence" value="ECO:0007669"/>
    <property type="project" value="UniProtKB-UniRule"/>
</dbReference>
<dbReference type="PROSITE" id="PS51892">
    <property type="entry name" value="SUBTILASE"/>
    <property type="match status" value="1"/>
</dbReference>
<protein>
    <submittedName>
        <fullName evidence="8">S8 family serine peptidase</fullName>
    </submittedName>
</protein>
<keyword evidence="5 6" id="KW-0720">Serine protease</keyword>
<dbReference type="InterPro" id="IPR005546">
    <property type="entry name" value="Autotransporte_beta"/>
</dbReference>
<evidence type="ECO:0000256" key="2">
    <source>
        <dbReference type="ARBA" id="ARBA00022670"/>
    </source>
</evidence>
<dbReference type="SUPFAM" id="SSF103515">
    <property type="entry name" value="Autotransporter"/>
    <property type="match status" value="1"/>
</dbReference>
<dbReference type="InterPro" id="IPR023827">
    <property type="entry name" value="Peptidase_S8_Asp-AS"/>
</dbReference>
<dbReference type="Gene3D" id="2.40.128.130">
    <property type="entry name" value="Autotransporter beta-domain"/>
    <property type="match status" value="1"/>
</dbReference>
<dbReference type="Pfam" id="PF00082">
    <property type="entry name" value="Peptidase_S8"/>
    <property type="match status" value="1"/>
</dbReference>
<dbReference type="EMBL" id="CP109886">
    <property type="protein sequence ID" value="WCF28531.1"/>
    <property type="molecule type" value="Genomic_DNA"/>
</dbReference>
<evidence type="ECO:0000313" key="8">
    <source>
        <dbReference type="EMBL" id="WCF28531.1"/>
    </source>
</evidence>
<evidence type="ECO:0000313" key="9">
    <source>
        <dbReference type="Proteomes" id="UP001211513"/>
    </source>
</evidence>
<dbReference type="SMART" id="SM00869">
    <property type="entry name" value="Autotransporter"/>
    <property type="match status" value="1"/>
</dbReference>
<accession>A0AAJ5R0I3</accession>
<dbReference type="PROSITE" id="PS51208">
    <property type="entry name" value="AUTOTRANSPORTER"/>
    <property type="match status" value="1"/>
</dbReference>
<dbReference type="PROSITE" id="PS00136">
    <property type="entry name" value="SUBTILASE_ASP"/>
    <property type="match status" value="1"/>
</dbReference>
<dbReference type="SUPFAM" id="SSF52743">
    <property type="entry name" value="Subtilisin-like"/>
    <property type="match status" value="1"/>
</dbReference>
<organism evidence="8 9">
    <name type="scientific">Xylella fastidiosa subsp. fastidiosa</name>
    <dbReference type="NCBI Taxonomy" id="644356"/>
    <lineage>
        <taxon>Bacteria</taxon>
        <taxon>Pseudomonadati</taxon>
        <taxon>Pseudomonadota</taxon>
        <taxon>Gammaproteobacteria</taxon>
        <taxon>Lysobacterales</taxon>
        <taxon>Lysobacteraceae</taxon>
        <taxon>Xylella</taxon>
    </lineage>
</organism>
<feature type="active site" description="Charge relay system" evidence="6">
    <location>
        <position position="289"/>
    </location>
</feature>
<dbReference type="InterPro" id="IPR013425">
    <property type="entry name" value="Autotrns_rpt"/>
</dbReference>
<dbReference type="InterPro" id="IPR023828">
    <property type="entry name" value="Peptidase_S8_Ser-AS"/>
</dbReference>
<feature type="active site" description="Charge relay system" evidence="6">
    <location>
        <position position="40"/>
    </location>
</feature>
<feature type="active site" description="Charge relay system" evidence="6">
    <location>
        <position position="75"/>
    </location>
</feature>
<gene>
    <name evidence="8" type="ORF">OK117_01090</name>
</gene>
<name>A0AAJ5R0I3_XYLFS</name>
<dbReference type="InterPro" id="IPR036852">
    <property type="entry name" value="Peptidase_S8/S53_dom_sf"/>
</dbReference>
<dbReference type="InterPro" id="IPR050131">
    <property type="entry name" value="Peptidase_S8_subtilisin-like"/>
</dbReference>
<keyword evidence="4 6" id="KW-0378">Hydrolase</keyword>
<dbReference type="GO" id="GO:0006508">
    <property type="term" value="P:proteolysis"/>
    <property type="evidence" value="ECO:0007669"/>
    <property type="project" value="UniProtKB-KW"/>
</dbReference>
<dbReference type="AlphaFoldDB" id="A0AAJ5R0I3"/>
<dbReference type="PROSITE" id="PS00138">
    <property type="entry name" value="SUBTILASE_SER"/>
    <property type="match status" value="1"/>
</dbReference>
<dbReference type="CDD" id="cd04848">
    <property type="entry name" value="Peptidases_S8_Autotransporter_serine_protease_like"/>
    <property type="match status" value="1"/>
</dbReference>
<dbReference type="InterPro" id="IPR036709">
    <property type="entry name" value="Autotransporte_beta_dom_sf"/>
</dbReference>
<dbReference type="InterPro" id="IPR015500">
    <property type="entry name" value="Peptidase_S8_subtilisin-rel"/>
</dbReference>
<dbReference type="Pfam" id="PF03797">
    <property type="entry name" value="Autotransporter"/>
    <property type="match status" value="1"/>
</dbReference>
<evidence type="ECO:0000256" key="6">
    <source>
        <dbReference type="PROSITE-ProRule" id="PRU01240"/>
    </source>
</evidence>
<dbReference type="PANTHER" id="PTHR43806">
    <property type="entry name" value="PEPTIDASE S8"/>
    <property type="match status" value="1"/>
</dbReference>
<comment type="similarity">
    <text evidence="1 6">Belongs to the peptidase S8 family.</text>
</comment>
<dbReference type="Proteomes" id="UP001211513">
    <property type="component" value="Chromosome"/>
</dbReference>
<reference evidence="8" key="2">
    <citation type="submission" date="2022-10" db="EMBL/GenBank/DDBJ databases">
        <authorList>
            <person name="Landa B."/>
            <person name="Arias-Giraldo L.F."/>
            <person name="Roman-Ecija M."/>
            <person name="Velasco-Amo M.P."/>
            <person name="De La Fuente L."/>
            <person name="Marco-Noales E."/>
            <person name="Moralejo E."/>
        </authorList>
    </citation>
    <scope>NUCLEOTIDE SEQUENCE</scope>
    <source>
        <strain evidence="8">CFBP8073</strain>
    </source>
</reference>
<proteinExistence type="inferred from homology"/>
<dbReference type="PRINTS" id="PR00723">
    <property type="entry name" value="SUBTILISIN"/>
</dbReference>
<evidence type="ECO:0000256" key="3">
    <source>
        <dbReference type="ARBA" id="ARBA00022729"/>
    </source>
</evidence>
<sequence length="910" mass="95641">MPALDPALAAKFRVHLDGTNTEPAHTLGFTGKGYMVGVVDSGVNRNHVTLHDKVIHNNVYVDYQDPASPDDVSGHGTNVAQLIAGQPVEYWPGGIAPGATIFSARVFSSAAESAKEGPIGGNFFEGEAAQIKRVNADMIAAGVRIQNNSWGYENQNTGDKQVWIDPAVTDGFVNVYRDLVLNNNVLVIFASGNYSQQQPGRLSRLPSLPTVEGGASPADLERGWLVVAALDSFDHPDQLTSYSNHCGIAMHYCLAAPGDLIEIDPNVTTSPVDGDKGYLNGYLIQNGTSFAAPLVSGAAALVWEAFPYFSNDLVRQTLLGTATDLGAPGVDEVFGYGALNVGKAVLGPAKFDWGDVQVSFDDRRSTWGNDITGSGGLIKRGTGTLVLGGSNNQYTGATQVLGGTLQASSLGASAVSVANTATLIGSGRFGGAVSNAGTLELGKDGLKVQGDYTQLETGRLALYVGDQLSVAGNATLKGGELQVLGKRDYVTFNTSYSVLQADGSLTGTFSQLTWGPAVLLGEGRLTYGTNNAYVTLQRLNVSAAAQALGIVDRVAQASAQRVEHAFRAIDAQQARGGGALPTSFIGAAAALQQSSSPAVAAASLQSLSGQSHVAAAAASLDAIDLGRRSLATRLDAPRSGERIVTWHQALGGPGHNGAASGTFSLSGWLVGHDAQLASGDIVGVAFGQADSSPSGSASGLRGIDRQVQGRVYLQRTQGPLYVLGQLGFGSFQRRLDRQLQLGDWNDWTSSRYSGQFWSGSVEAGYHWRQGALALTPYLGLDQTQLRTDGFREQSGSGFGLQVQSAQATRSQLLAGVRTEWRWGGVQWRGYGEWQQTLRQSGLNPQASFTATSSWTPLVASSWPGRSGGVLGLSMVLPVGVTAGLWTMGLEHYFGTRSRGESLGLRYQLGF</sequence>
<dbReference type="Gene3D" id="3.40.50.200">
    <property type="entry name" value="Peptidase S8/S53 domain"/>
    <property type="match status" value="1"/>
</dbReference>
<feature type="domain" description="Autotransporter" evidence="7">
    <location>
        <begin position="638"/>
        <end position="910"/>
    </location>
</feature>
<evidence type="ECO:0000256" key="4">
    <source>
        <dbReference type="ARBA" id="ARBA00022801"/>
    </source>
</evidence>
<keyword evidence="2 6" id="KW-0645">Protease</keyword>
<dbReference type="InterPro" id="IPR034061">
    <property type="entry name" value="Peptidases_S8_Autotransporter"/>
</dbReference>
<evidence type="ECO:0000256" key="1">
    <source>
        <dbReference type="ARBA" id="ARBA00011073"/>
    </source>
</evidence>